<feature type="domain" description="MucB/RseB N-terminal" evidence="1">
    <location>
        <begin position="91"/>
        <end position="244"/>
    </location>
</feature>
<name>A0ABV8Q5Z5_9MICO</name>
<dbReference type="PANTHER" id="PTHR37507">
    <property type="entry name" value="SPORULATION PROTEIN YDCC"/>
    <property type="match status" value="1"/>
</dbReference>
<evidence type="ECO:0000259" key="1">
    <source>
        <dbReference type="Pfam" id="PF03888"/>
    </source>
</evidence>
<proteinExistence type="predicted"/>
<organism evidence="2 3">
    <name type="scientific">Gryllotalpicola reticulitermitis</name>
    <dbReference type="NCBI Taxonomy" id="1184153"/>
    <lineage>
        <taxon>Bacteria</taxon>
        <taxon>Bacillati</taxon>
        <taxon>Actinomycetota</taxon>
        <taxon>Actinomycetes</taxon>
        <taxon>Micrococcales</taxon>
        <taxon>Microbacteriaceae</taxon>
        <taxon>Gryllotalpicola</taxon>
    </lineage>
</organism>
<dbReference type="EMBL" id="JBHSCN010000005">
    <property type="protein sequence ID" value="MFC4243751.1"/>
    <property type="molecule type" value="Genomic_DNA"/>
</dbReference>
<keyword evidence="2" id="KW-0449">Lipoprotein</keyword>
<reference evidence="3" key="1">
    <citation type="journal article" date="2019" name="Int. J. Syst. Evol. Microbiol.">
        <title>The Global Catalogue of Microorganisms (GCM) 10K type strain sequencing project: providing services to taxonomists for standard genome sequencing and annotation.</title>
        <authorList>
            <consortium name="The Broad Institute Genomics Platform"/>
            <consortium name="The Broad Institute Genome Sequencing Center for Infectious Disease"/>
            <person name="Wu L."/>
            <person name="Ma J."/>
        </authorList>
    </citation>
    <scope>NUCLEOTIDE SEQUENCE [LARGE SCALE GENOMIC DNA]</scope>
    <source>
        <strain evidence="3">CGMCC 1.10363</strain>
    </source>
</reference>
<dbReference type="RefSeq" id="WP_390228831.1">
    <property type="nucleotide sequence ID" value="NZ_JBHSCN010000005.1"/>
</dbReference>
<protein>
    <submittedName>
        <fullName evidence="2">Outer membrane lipoprotein carrier protein LolA</fullName>
    </submittedName>
</protein>
<dbReference type="Pfam" id="PF03888">
    <property type="entry name" value="MucB_RseB"/>
    <property type="match status" value="1"/>
</dbReference>
<evidence type="ECO:0000313" key="3">
    <source>
        <dbReference type="Proteomes" id="UP001595900"/>
    </source>
</evidence>
<evidence type="ECO:0000313" key="2">
    <source>
        <dbReference type="EMBL" id="MFC4243751.1"/>
    </source>
</evidence>
<accession>A0ABV8Q5Z5</accession>
<keyword evidence="3" id="KW-1185">Reference proteome</keyword>
<dbReference type="Proteomes" id="UP001595900">
    <property type="component" value="Unassembled WGS sequence"/>
</dbReference>
<gene>
    <name evidence="2" type="ORF">ACFOYW_10225</name>
</gene>
<sequence length="370" mass="37256">MNKLARWVPALAAPVVIVCGAIAIPAIASAQGPLPTKTPAQVLELVAKSDTAAYSGTVQQSSDLGLPDLSALEQQSGGGASSNSLVDLLTAAHTTKVYTDGGTKQRLQVLDNLAERDVVRDGNSVWLYDSAQKQATHLALSNATGGTDSGAHTPAPAVTPAQAAAQLIAELKPTTDFGVASDERIAGRATYRLTLSPKTSDTLVNRVTVAVDSTTGVPLDVAVYAKGQAKPAATAEFTSIDYATPAASDFAFTPPAGTKVETQTIGGAQHPGATQAIPDGQRPTVLGSGWNAIAELPSGGQSLTQLESGATAGDGTSGTGGMDASSLLGLLQPVSGGRGLQTSLISVLITNDGRVLAGAVPLSSLENAAQ</sequence>
<dbReference type="SUPFAM" id="SSF89392">
    <property type="entry name" value="Prokaryotic lipoproteins and lipoprotein localization factors"/>
    <property type="match status" value="1"/>
</dbReference>
<dbReference type="InterPro" id="IPR029046">
    <property type="entry name" value="LolA/LolB/LppX"/>
</dbReference>
<dbReference type="PANTHER" id="PTHR37507:SF2">
    <property type="entry name" value="SPORULATION PROTEIN YDCC"/>
    <property type="match status" value="1"/>
</dbReference>
<dbReference type="InterPro" id="IPR033434">
    <property type="entry name" value="MucB/RseB_N"/>
</dbReference>
<comment type="caution">
    <text evidence="2">The sequence shown here is derived from an EMBL/GenBank/DDBJ whole genome shotgun (WGS) entry which is preliminary data.</text>
</comment>
<dbReference type="InterPro" id="IPR052944">
    <property type="entry name" value="Sporulation_related"/>
</dbReference>
<dbReference type="Gene3D" id="2.50.20.10">
    <property type="entry name" value="Lipoprotein localisation LolA/LolB/LppX"/>
    <property type="match status" value="1"/>
</dbReference>